<dbReference type="GO" id="GO:0008965">
    <property type="term" value="F:phosphoenolpyruvate-protein phosphotransferase activity"/>
    <property type="evidence" value="ECO:0007669"/>
    <property type="project" value="UniProtKB-EC"/>
</dbReference>
<evidence type="ECO:0000256" key="17">
    <source>
        <dbReference type="ARBA" id="ARBA00022777"/>
    </source>
</evidence>
<dbReference type="PANTHER" id="PTHR46244">
    <property type="entry name" value="PHOSPHOENOLPYRUVATE-PROTEIN PHOSPHOTRANSFERASE"/>
    <property type="match status" value="1"/>
</dbReference>
<feature type="domain" description="HPr" evidence="21">
    <location>
        <begin position="157"/>
        <end position="247"/>
    </location>
</feature>
<keyword evidence="23" id="KW-1185">Reference proteome</keyword>
<dbReference type="KEGG" id="rca:Rcas_2048"/>
<dbReference type="Gene3D" id="3.40.50.510">
    <property type="entry name" value="Phosphotransferase system, mannose-type IIA component"/>
    <property type="match status" value="1"/>
</dbReference>
<evidence type="ECO:0000256" key="19">
    <source>
        <dbReference type="ARBA" id="ARBA00046577"/>
    </source>
</evidence>
<dbReference type="SUPFAM" id="SSF51621">
    <property type="entry name" value="Phosphoenolpyruvate/pyruvate domain"/>
    <property type="match status" value="1"/>
</dbReference>
<evidence type="ECO:0000256" key="15">
    <source>
        <dbReference type="ARBA" id="ARBA00022683"/>
    </source>
</evidence>
<evidence type="ECO:0000256" key="18">
    <source>
        <dbReference type="ARBA" id="ARBA00022842"/>
    </source>
</evidence>
<dbReference type="Gene3D" id="3.50.30.10">
    <property type="entry name" value="Phosphohistidine domain"/>
    <property type="match status" value="1"/>
</dbReference>
<keyword evidence="12" id="KW-0963">Cytoplasm</keyword>
<dbReference type="InterPro" id="IPR015813">
    <property type="entry name" value="Pyrv/PenolPyrv_kinase-like_dom"/>
</dbReference>
<dbReference type="GO" id="GO:0047324">
    <property type="term" value="F:phosphoenolpyruvate-glycerone phosphotransferase activity"/>
    <property type="evidence" value="ECO:0007669"/>
    <property type="project" value="UniProtKB-EC"/>
</dbReference>
<comment type="cofactor">
    <cofactor evidence="3">
        <name>Mg(2+)</name>
        <dbReference type="ChEBI" id="CHEBI:18420"/>
    </cofactor>
</comment>
<evidence type="ECO:0000256" key="3">
    <source>
        <dbReference type="ARBA" id="ARBA00001946"/>
    </source>
</evidence>
<evidence type="ECO:0000259" key="20">
    <source>
        <dbReference type="PROSITE" id="PS51096"/>
    </source>
</evidence>
<dbReference type="InterPro" id="IPR012844">
    <property type="entry name" value="DhaM_N"/>
</dbReference>
<dbReference type="InterPro" id="IPR006318">
    <property type="entry name" value="PTS_EI-like"/>
</dbReference>
<dbReference type="HOGENOM" id="CLU_007308_3_3_0"/>
<dbReference type="NCBIfam" id="TIGR01417">
    <property type="entry name" value="PTS_I_fam"/>
    <property type="match status" value="1"/>
</dbReference>
<dbReference type="NCBIfam" id="TIGR01003">
    <property type="entry name" value="PTS_HPr_family"/>
    <property type="match status" value="1"/>
</dbReference>
<evidence type="ECO:0000256" key="13">
    <source>
        <dbReference type="ARBA" id="ARBA00022597"/>
    </source>
</evidence>
<dbReference type="InterPro" id="IPR050499">
    <property type="entry name" value="PEP-utilizing_PTS_enzyme"/>
</dbReference>
<dbReference type="Pfam" id="PF00391">
    <property type="entry name" value="PEP-utilizers"/>
    <property type="match status" value="1"/>
</dbReference>
<dbReference type="Pfam" id="PF05524">
    <property type="entry name" value="PEP-utilisers_N"/>
    <property type="match status" value="1"/>
</dbReference>
<dbReference type="Proteomes" id="UP000000263">
    <property type="component" value="Chromosome"/>
</dbReference>
<evidence type="ECO:0000256" key="1">
    <source>
        <dbReference type="ARBA" id="ARBA00000683"/>
    </source>
</evidence>
<dbReference type="PROSITE" id="PS00742">
    <property type="entry name" value="PEP_ENZYMES_2"/>
    <property type="match status" value="1"/>
</dbReference>
<dbReference type="PRINTS" id="PR00107">
    <property type="entry name" value="PHOSPHOCPHPR"/>
</dbReference>
<keyword evidence="16" id="KW-0479">Metal-binding</keyword>
<evidence type="ECO:0000256" key="9">
    <source>
        <dbReference type="ARBA" id="ARBA00012232"/>
    </source>
</evidence>
<dbReference type="Gene3D" id="3.20.20.60">
    <property type="entry name" value="Phosphoenolpyruvate-binding domains"/>
    <property type="match status" value="1"/>
</dbReference>
<dbReference type="InterPro" id="IPR040442">
    <property type="entry name" value="Pyrv_kinase-like_dom_sf"/>
</dbReference>
<feature type="domain" description="PTS EIIA type-4" evidence="20">
    <location>
        <begin position="1"/>
        <end position="132"/>
    </location>
</feature>
<keyword evidence="17" id="KW-0418">Kinase</keyword>
<comment type="catalytic activity">
    <reaction evidence="1">
        <text>L-histidyl-[protein] + phosphoenolpyruvate = N(pros)-phospho-L-histidyl-[protein] + pyruvate</text>
        <dbReference type="Rhea" id="RHEA:23880"/>
        <dbReference type="Rhea" id="RHEA-COMP:9745"/>
        <dbReference type="Rhea" id="RHEA-COMP:9746"/>
        <dbReference type="ChEBI" id="CHEBI:15361"/>
        <dbReference type="ChEBI" id="CHEBI:29979"/>
        <dbReference type="ChEBI" id="CHEBI:58702"/>
        <dbReference type="ChEBI" id="CHEBI:64837"/>
        <dbReference type="EC" id="2.7.3.9"/>
    </reaction>
</comment>
<dbReference type="EMBL" id="CP000804">
    <property type="protein sequence ID" value="ABU58135.1"/>
    <property type="molecule type" value="Genomic_DNA"/>
</dbReference>
<comment type="function">
    <text evidence="4">Component of the dihydroxyacetone kinase complex, which is responsible for the phosphoenolpyruvate (PEP)-dependent phosphorylation of dihydroxyacetone. DhaM serves as the phosphoryl donor. Is phosphorylated by phosphoenolpyruvate in an EI- and HPr-dependent reaction, and a phosphorelay system on histidine residues finally leads to phosphoryl transfer to DhaL and dihydroxyacetone.</text>
</comment>
<evidence type="ECO:0000256" key="10">
    <source>
        <dbReference type="ARBA" id="ARBA00020422"/>
    </source>
</evidence>
<dbReference type="InterPro" id="IPR036662">
    <property type="entry name" value="PTS_EIIA_man-typ_sf"/>
</dbReference>
<evidence type="ECO:0000256" key="2">
    <source>
        <dbReference type="ARBA" id="ARBA00001113"/>
    </source>
</evidence>
<dbReference type="NCBIfam" id="TIGR02364">
    <property type="entry name" value="dha_pts"/>
    <property type="match status" value="1"/>
</dbReference>
<dbReference type="EC" id="2.7.1.121" evidence="8"/>
<dbReference type="PROSITE" id="PS51096">
    <property type="entry name" value="PTS_EIIA_TYPE_4"/>
    <property type="match status" value="1"/>
</dbReference>
<dbReference type="AlphaFoldDB" id="A7NKW5"/>
<dbReference type="InterPro" id="IPR001020">
    <property type="entry name" value="PTS_HPr_His_P_site"/>
</dbReference>
<evidence type="ECO:0000256" key="4">
    <source>
        <dbReference type="ARBA" id="ARBA00002788"/>
    </source>
</evidence>
<dbReference type="GO" id="GO:0046872">
    <property type="term" value="F:metal ion binding"/>
    <property type="evidence" value="ECO:0007669"/>
    <property type="project" value="UniProtKB-KW"/>
</dbReference>
<dbReference type="InterPro" id="IPR004701">
    <property type="entry name" value="PTS_EIIA_man-typ"/>
</dbReference>
<dbReference type="PROSITE" id="PS51350">
    <property type="entry name" value="PTS_HPR_DOM"/>
    <property type="match status" value="1"/>
</dbReference>
<dbReference type="InterPro" id="IPR008279">
    <property type="entry name" value="PEP-util_enz_mobile_dom"/>
</dbReference>
<keyword evidence="22" id="KW-0670">Pyruvate</keyword>
<evidence type="ECO:0000313" key="23">
    <source>
        <dbReference type="Proteomes" id="UP000000263"/>
    </source>
</evidence>
<organism evidence="22 23">
    <name type="scientific">Roseiflexus castenholzii (strain DSM 13941 / HLO8)</name>
    <dbReference type="NCBI Taxonomy" id="383372"/>
    <lineage>
        <taxon>Bacteria</taxon>
        <taxon>Bacillati</taxon>
        <taxon>Chloroflexota</taxon>
        <taxon>Chloroflexia</taxon>
        <taxon>Chloroflexales</taxon>
        <taxon>Roseiflexineae</taxon>
        <taxon>Roseiflexaceae</taxon>
        <taxon>Roseiflexus</taxon>
    </lineage>
</organism>
<keyword evidence="13" id="KW-0762">Sugar transport</keyword>
<dbReference type="SUPFAM" id="SSF55594">
    <property type="entry name" value="HPr-like"/>
    <property type="match status" value="1"/>
</dbReference>
<evidence type="ECO:0000256" key="12">
    <source>
        <dbReference type="ARBA" id="ARBA00022490"/>
    </source>
</evidence>
<dbReference type="PROSITE" id="PS00369">
    <property type="entry name" value="PTS_HPR_HIS"/>
    <property type="match status" value="1"/>
</dbReference>
<evidence type="ECO:0000256" key="16">
    <source>
        <dbReference type="ARBA" id="ARBA00022723"/>
    </source>
</evidence>
<dbReference type="InterPro" id="IPR000032">
    <property type="entry name" value="HPr-like"/>
</dbReference>
<dbReference type="EC" id="2.7.3.9" evidence="9"/>
<dbReference type="RefSeq" id="WP_012120559.1">
    <property type="nucleotide sequence ID" value="NC_009767.1"/>
</dbReference>
<dbReference type="InterPro" id="IPR008731">
    <property type="entry name" value="PTS_EIN"/>
</dbReference>
<evidence type="ECO:0000256" key="11">
    <source>
        <dbReference type="ARBA" id="ARBA00022448"/>
    </source>
</evidence>
<name>A7NKW5_ROSCS</name>
<dbReference type="InterPro" id="IPR036618">
    <property type="entry name" value="PtsI_HPr-bd_sf"/>
</dbReference>
<dbReference type="eggNOG" id="COG1080">
    <property type="taxonomic scope" value="Bacteria"/>
</dbReference>
<dbReference type="InterPro" id="IPR036637">
    <property type="entry name" value="Phosphohistidine_dom_sf"/>
</dbReference>
<dbReference type="InterPro" id="IPR035895">
    <property type="entry name" value="HPr-like_sf"/>
</dbReference>
<keyword evidence="18" id="KW-0460">Magnesium</keyword>
<comment type="function">
    <text evidence="5">General (non sugar-specific) component of the phosphoenolpyruvate-dependent sugar phosphotransferase system (sugar PTS). This major carbohydrate active-transport system catalyzes the phosphorylation of incoming sugar substrates concomitantly with their translocation across the cell membrane. The phosphoryl group from phosphoenolpyruvate (PEP) is transferred to the phosphoryl carrier protein HPr by enzyme I. Phospho-HPr then transfers it to the PTS EIIA domain.</text>
</comment>
<evidence type="ECO:0000256" key="14">
    <source>
        <dbReference type="ARBA" id="ARBA00022679"/>
    </source>
</evidence>
<dbReference type="SUPFAM" id="SSF52009">
    <property type="entry name" value="Phosphohistidine domain"/>
    <property type="match status" value="1"/>
</dbReference>
<evidence type="ECO:0000256" key="6">
    <source>
        <dbReference type="ARBA" id="ARBA00004496"/>
    </source>
</evidence>
<evidence type="ECO:0000313" key="22">
    <source>
        <dbReference type="EMBL" id="ABU58135.1"/>
    </source>
</evidence>
<comment type="similarity">
    <text evidence="7">Belongs to the PEP-utilizing enzyme family.</text>
</comment>
<keyword evidence="11" id="KW-0813">Transport</keyword>
<dbReference type="InterPro" id="IPR023151">
    <property type="entry name" value="PEP_util_CS"/>
</dbReference>
<dbReference type="OrthoDB" id="9765468at2"/>
<dbReference type="GO" id="GO:0016020">
    <property type="term" value="C:membrane"/>
    <property type="evidence" value="ECO:0007669"/>
    <property type="project" value="InterPro"/>
</dbReference>
<dbReference type="STRING" id="383372.Rcas_2048"/>
<dbReference type="Gene3D" id="1.10.274.10">
    <property type="entry name" value="PtsI, HPr-binding domain"/>
    <property type="match status" value="1"/>
</dbReference>
<dbReference type="GO" id="GO:0005737">
    <property type="term" value="C:cytoplasm"/>
    <property type="evidence" value="ECO:0007669"/>
    <property type="project" value="UniProtKB-SubCell"/>
</dbReference>
<keyword evidence="15" id="KW-0598">Phosphotransferase system</keyword>
<comment type="catalytic activity">
    <reaction evidence="2">
        <text>dihydroxyacetone + phosphoenolpyruvate = dihydroxyacetone phosphate + pyruvate</text>
        <dbReference type="Rhea" id="RHEA:18381"/>
        <dbReference type="ChEBI" id="CHEBI:15361"/>
        <dbReference type="ChEBI" id="CHEBI:16016"/>
        <dbReference type="ChEBI" id="CHEBI:57642"/>
        <dbReference type="ChEBI" id="CHEBI:58702"/>
        <dbReference type="EC" id="2.7.1.121"/>
    </reaction>
</comment>
<accession>A7NKW5</accession>
<comment type="subunit">
    <text evidence="19">Homodimer. The dihydroxyacetone kinase complex is composed of a homodimer of DhaM, a homodimer of DhaK and the subunit DhaL.</text>
</comment>
<dbReference type="Gene3D" id="3.30.1340.10">
    <property type="entry name" value="HPr-like"/>
    <property type="match status" value="1"/>
</dbReference>
<dbReference type="CDD" id="cd00367">
    <property type="entry name" value="PTS-HPr_like"/>
    <property type="match status" value="1"/>
</dbReference>
<evidence type="ECO:0000256" key="5">
    <source>
        <dbReference type="ARBA" id="ARBA00003681"/>
    </source>
</evidence>
<keyword evidence="14 22" id="KW-0808">Transferase</keyword>
<dbReference type="InterPro" id="IPR000121">
    <property type="entry name" value="PEP_util_C"/>
</dbReference>
<dbReference type="Pfam" id="PF02896">
    <property type="entry name" value="PEP-utilizers_C"/>
    <property type="match status" value="1"/>
</dbReference>
<evidence type="ECO:0000256" key="8">
    <source>
        <dbReference type="ARBA" id="ARBA00012095"/>
    </source>
</evidence>
<dbReference type="Pfam" id="PF03610">
    <property type="entry name" value="EIIA-man"/>
    <property type="match status" value="1"/>
</dbReference>
<dbReference type="GO" id="GO:0009401">
    <property type="term" value="P:phosphoenolpyruvate-dependent sugar phosphotransferase system"/>
    <property type="evidence" value="ECO:0007669"/>
    <property type="project" value="UniProtKB-KW"/>
</dbReference>
<evidence type="ECO:0000256" key="7">
    <source>
        <dbReference type="ARBA" id="ARBA00007837"/>
    </source>
</evidence>
<gene>
    <name evidence="22" type="ordered locus">Rcas_2048</name>
</gene>
<evidence type="ECO:0000259" key="21">
    <source>
        <dbReference type="PROSITE" id="PS51350"/>
    </source>
</evidence>
<proteinExistence type="inferred from homology"/>
<dbReference type="PRINTS" id="PR01736">
    <property type="entry name" value="PHPHTRNFRASE"/>
</dbReference>
<reference evidence="22 23" key="1">
    <citation type="submission" date="2007-08" db="EMBL/GenBank/DDBJ databases">
        <title>Complete sequence of Roseiflexus castenholzii DSM 13941.</title>
        <authorList>
            <consortium name="US DOE Joint Genome Institute"/>
            <person name="Copeland A."/>
            <person name="Lucas S."/>
            <person name="Lapidus A."/>
            <person name="Barry K."/>
            <person name="Glavina del Rio T."/>
            <person name="Dalin E."/>
            <person name="Tice H."/>
            <person name="Pitluck S."/>
            <person name="Thompson L.S."/>
            <person name="Brettin T."/>
            <person name="Bruce D."/>
            <person name="Detter J.C."/>
            <person name="Han C."/>
            <person name="Tapia R."/>
            <person name="Schmutz J."/>
            <person name="Larimer F."/>
            <person name="Land M."/>
            <person name="Hauser L."/>
            <person name="Kyrpides N."/>
            <person name="Mikhailova N."/>
            <person name="Bryant D.A."/>
            <person name="Hanada S."/>
            <person name="Tsukatani Y."/>
            <person name="Richardson P."/>
        </authorList>
    </citation>
    <scope>NUCLEOTIDE SEQUENCE [LARGE SCALE GENOMIC DNA]</scope>
    <source>
        <strain evidence="23">DSM 13941 / HLO8</strain>
    </source>
</reference>
<comment type="subcellular location">
    <subcellularLocation>
        <location evidence="6">Cytoplasm</location>
    </subcellularLocation>
</comment>
<dbReference type="SUPFAM" id="SSF53062">
    <property type="entry name" value="PTS system fructose IIA component-like"/>
    <property type="match status" value="1"/>
</dbReference>
<dbReference type="SUPFAM" id="SSF47831">
    <property type="entry name" value="Enzyme I of the PEP:sugar phosphotransferase system HPr-binding (sub)domain"/>
    <property type="match status" value="1"/>
</dbReference>
<protein>
    <recommendedName>
        <fullName evidence="10">Phosphocarrier protein HPr</fullName>
        <ecNumber evidence="8">2.7.1.121</ecNumber>
        <ecNumber evidence="9">2.7.3.9</ecNumber>
    </recommendedName>
</protein>
<dbReference type="Pfam" id="PF00381">
    <property type="entry name" value="PTS-HPr"/>
    <property type="match status" value="1"/>
</dbReference>
<sequence>MVSIVLVSHSSLLAAGIVEMARMVMQQAPVAIAVAAGADDPGHPLGTDAAKIRQAIEEVYSDDGVLVLMDLGSAVLSAEMAVDFLPEHKRANVRLCAAPIVEGTIAAVVQASLGASLDRVAAEALEALAGKVESLSDQGQASGAAAPSPSTDATAEVLHAQLTVTNRLGLHARPAALLVQTAGRFCADVRLARVGQETRQVNAKSFNAVASLGIRQHEMITVSARGPDAAEALAALQQLAADQFGEADELLEAQPSAPPSPMAEALTGALRGAAASPGYAIGPAVVLRQVEPQIERRIISDPDTEMSRLQAVLDAVRESTRVLRDQIARQHPYEAAIFDAYLMFLTDPDILARVRQIIARDRVCAEWAWREAVNESARAFESIEDEYMRARAVDIRDIGRQVLSRLTGQTRSFSLDRSGIVIASDLSPSDTAHLDRSMVLGICTERGSPTSHSAILARTLGIPAVVGVGAAITQVAPGTPLVIDGYEGLVWIAPDESIVVAYANREAQWRATQEQARQSSTAPAVTKDGMHIEIAANIGSLADARVAVENGADGVGLLRTEFLFLDRTAAPDENEQYEVYAAIARVMGERPVVVRTLDVGGDKPLAYISLEREDNPFLGQRAIRLCLNQPDLFATQLRAILRASAGHRLKVMFPMIADIGELRRARAVLESVLAGLHTQSVPVADAVEVGIMVEVPSAALLAHVFAPEVDFFSIGSNDLVQYTLAAERGNAAVAHLQDGLHPAVLMQIQRVVQSAQHAGKWVSVCGELAADHDAVPVLIGLGVQKLSMAPGAIPHIKALIRRLTLQEARQWASQALAMESAETVRRFIRSRLEALVGE</sequence>
<dbReference type="PANTHER" id="PTHR46244:SF6">
    <property type="entry name" value="PHOSPHOENOLPYRUVATE-PROTEIN PHOSPHOTRANSFERASE"/>
    <property type="match status" value="1"/>
</dbReference>